<dbReference type="SUPFAM" id="SSF51430">
    <property type="entry name" value="NAD(P)-linked oxidoreductase"/>
    <property type="match status" value="1"/>
</dbReference>
<gene>
    <name evidence="3" type="ORF">SAMN05421508_105249</name>
</gene>
<dbReference type="GO" id="GO:0016491">
    <property type="term" value="F:oxidoreductase activity"/>
    <property type="evidence" value="ECO:0007669"/>
    <property type="project" value="UniProtKB-KW"/>
</dbReference>
<dbReference type="InterPro" id="IPR050523">
    <property type="entry name" value="AKR_Detox_Biosynth"/>
</dbReference>
<dbReference type="AlphaFoldDB" id="A0A286GM70"/>
<organism evidence="3 4">
    <name type="scientific">Caenispirillum bisanense</name>
    <dbReference type="NCBI Taxonomy" id="414052"/>
    <lineage>
        <taxon>Bacteria</taxon>
        <taxon>Pseudomonadati</taxon>
        <taxon>Pseudomonadota</taxon>
        <taxon>Alphaproteobacteria</taxon>
        <taxon>Rhodospirillales</taxon>
        <taxon>Novispirillaceae</taxon>
        <taxon>Caenispirillum</taxon>
    </lineage>
</organism>
<proteinExistence type="predicted"/>
<dbReference type="Pfam" id="PF00248">
    <property type="entry name" value="Aldo_ket_red"/>
    <property type="match status" value="1"/>
</dbReference>
<keyword evidence="1" id="KW-0560">Oxidoreductase</keyword>
<evidence type="ECO:0000259" key="2">
    <source>
        <dbReference type="Pfam" id="PF00248"/>
    </source>
</evidence>
<feature type="domain" description="NADP-dependent oxidoreductase" evidence="2">
    <location>
        <begin position="15"/>
        <end position="336"/>
    </location>
</feature>
<evidence type="ECO:0000256" key="1">
    <source>
        <dbReference type="ARBA" id="ARBA00023002"/>
    </source>
</evidence>
<dbReference type="EMBL" id="OCNJ01000005">
    <property type="protein sequence ID" value="SOD96286.1"/>
    <property type="molecule type" value="Genomic_DNA"/>
</dbReference>
<accession>A0A286GM70</accession>
<dbReference type="PANTHER" id="PTHR43364:SF4">
    <property type="entry name" value="NAD(P)-LINKED OXIDOREDUCTASE SUPERFAMILY PROTEIN"/>
    <property type="match status" value="1"/>
</dbReference>
<dbReference type="PANTHER" id="PTHR43364">
    <property type="entry name" value="NADH-SPECIFIC METHYLGLYOXAL REDUCTASE-RELATED"/>
    <property type="match status" value="1"/>
</dbReference>
<name>A0A286GM70_9PROT</name>
<dbReference type="InterPro" id="IPR023210">
    <property type="entry name" value="NADP_OxRdtase_dom"/>
</dbReference>
<dbReference type="InterPro" id="IPR036812">
    <property type="entry name" value="NAD(P)_OxRdtase_dom_sf"/>
</dbReference>
<reference evidence="3 4" key="1">
    <citation type="submission" date="2017-09" db="EMBL/GenBank/DDBJ databases">
        <authorList>
            <person name="Ehlers B."/>
            <person name="Leendertz F.H."/>
        </authorList>
    </citation>
    <scope>NUCLEOTIDE SEQUENCE [LARGE SCALE GENOMIC DNA]</scope>
    <source>
        <strain evidence="3 4">USBA 140</strain>
    </source>
</reference>
<dbReference type="OrthoDB" id="9773828at2"/>
<dbReference type="CDD" id="cd19094">
    <property type="entry name" value="AKR_Tas-like"/>
    <property type="match status" value="1"/>
</dbReference>
<dbReference type="Gene3D" id="3.20.20.100">
    <property type="entry name" value="NADP-dependent oxidoreductase domain"/>
    <property type="match status" value="1"/>
</dbReference>
<sequence>MQTTSLGRSGLSVSRLCLGTMNFGASVDEAAAHAQLDMALDAGVTFLDTAELYPSPPDAGSFGATEAMIGRWLAARGARDRVVIATKATGRSRMPWLRPWEGGTRLDARNIEAAVEGSLRRLGTDVIDLYQLHWPDRKTNIFGQLGYTPAAKDDAVPLEETLGALGRLVDAGKIRAVGLCNETPWGIMTALALAEAHGLPRVATVQNPYNLLNRTFEIGLAEIAHREDMGLLAYAPLSMGMLTGKYLGGARPAGSRLSEHRHFARFLEGEEAAGRYAALARDHGMEPATLALAWVLSRPFTASVLIGATSPEQLRRNIAAAEVTPSDEVIAAVDAIHAEHPNPVP</sequence>
<dbReference type="RefSeq" id="WP_097279622.1">
    <property type="nucleotide sequence ID" value="NZ_OCNJ01000005.1"/>
</dbReference>
<protein>
    <submittedName>
        <fullName evidence="3">Predicted oxidoreductase</fullName>
    </submittedName>
</protein>
<dbReference type="Proteomes" id="UP000219621">
    <property type="component" value="Unassembled WGS sequence"/>
</dbReference>
<keyword evidence="4" id="KW-1185">Reference proteome</keyword>
<evidence type="ECO:0000313" key="3">
    <source>
        <dbReference type="EMBL" id="SOD96286.1"/>
    </source>
</evidence>
<evidence type="ECO:0000313" key="4">
    <source>
        <dbReference type="Proteomes" id="UP000219621"/>
    </source>
</evidence>